<dbReference type="PROSITE" id="PS50977">
    <property type="entry name" value="HTH_TETR_2"/>
    <property type="match status" value="1"/>
</dbReference>
<reference evidence="6 7" key="1">
    <citation type="journal article" date="2012" name="Stand. Genomic Sci.">
        <title>Complete genome sequence of Polynucleobacter necessarius subsp. asymbioticus type strain (QLW-P1DMWA-1(T)).</title>
        <authorList>
            <person name="Meincke L."/>
            <person name="Copeland A."/>
            <person name="Lapidus A."/>
            <person name="Lucas S."/>
            <person name="Berry K.W."/>
            <person name="Del Rio T.G."/>
            <person name="Hammon N."/>
            <person name="Dalin E."/>
            <person name="Tice H."/>
            <person name="Pitluck S."/>
            <person name="Richardson P."/>
            <person name="Bruce D."/>
            <person name="Goodwin L."/>
            <person name="Han C."/>
            <person name="Tapia R."/>
            <person name="Detter J.C."/>
            <person name="Schmutz J."/>
            <person name="Brettin T."/>
            <person name="Larimer F."/>
            <person name="Land M."/>
            <person name="Hauser L."/>
            <person name="Kyrpides N.C."/>
            <person name="Ivanova N."/>
            <person name="Goker M."/>
            <person name="Woyke T."/>
            <person name="Wu Q.L."/>
            <person name="Pockl M."/>
            <person name="Hahn M.W."/>
            <person name="Klenk H.P."/>
        </authorList>
    </citation>
    <scope>NUCLEOTIDE SEQUENCE [LARGE SCALE GENOMIC DNA]</scope>
    <source>
        <strain evidence="7">DSM 18221 / CIP 109841 / QLW-P1DMWA-1</strain>
    </source>
</reference>
<organism evidence="6 7">
    <name type="scientific">Polynucleobacter asymbioticus (strain DSM 18221 / CIP 109841 / QLW-P1DMWA-1)</name>
    <name type="common">Polynucleobacter necessarius subsp. asymbioticus</name>
    <dbReference type="NCBI Taxonomy" id="312153"/>
    <lineage>
        <taxon>Bacteria</taxon>
        <taxon>Pseudomonadati</taxon>
        <taxon>Pseudomonadota</taxon>
        <taxon>Betaproteobacteria</taxon>
        <taxon>Burkholderiales</taxon>
        <taxon>Burkholderiaceae</taxon>
        <taxon>Polynucleobacter</taxon>
    </lineage>
</organism>
<dbReference type="PANTHER" id="PTHR30055">
    <property type="entry name" value="HTH-TYPE TRANSCRIPTIONAL REGULATOR RUTR"/>
    <property type="match status" value="1"/>
</dbReference>
<feature type="DNA-binding region" description="H-T-H motif" evidence="4">
    <location>
        <begin position="46"/>
        <end position="65"/>
    </location>
</feature>
<dbReference type="Gene3D" id="1.10.357.10">
    <property type="entry name" value="Tetracycline Repressor, domain 2"/>
    <property type="match status" value="1"/>
</dbReference>
<dbReference type="SUPFAM" id="SSF46689">
    <property type="entry name" value="Homeodomain-like"/>
    <property type="match status" value="1"/>
</dbReference>
<dbReference type="GO" id="GO:0003700">
    <property type="term" value="F:DNA-binding transcription factor activity"/>
    <property type="evidence" value="ECO:0007669"/>
    <property type="project" value="TreeGrafter"/>
</dbReference>
<evidence type="ECO:0000256" key="4">
    <source>
        <dbReference type="PROSITE-ProRule" id="PRU00335"/>
    </source>
</evidence>
<proteinExistence type="predicted"/>
<dbReference type="GO" id="GO:0000976">
    <property type="term" value="F:transcription cis-regulatory region binding"/>
    <property type="evidence" value="ECO:0007669"/>
    <property type="project" value="TreeGrafter"/>
</dbReference>
<dbReference type="Proteomes" id="UP000000231">
    <property type="component" value="Chromosome"/>
</dbReference>
<keyword evidence="2 4" id="KW-0238">DNA-binding</keyword>
<gene>
    <name evidence="6" type="ordered locus">Pnuc_0371</name>
</gene>
<evidence type="ECO:0000256" key="1">
    <source>
        <dbReference type="ARBA" id="ARBA00023015"/>
    </source>
</evidence>
<name>A4SVS7_POLAQ</name>
<evidence type="ECO:0000256" key="3">
    <source>
        <dbReference type="ARBA" id="ARBA00023163"/>
    </source>
</evidence>
<dbReference type="PRINTS" id="PR00455">
    <property type="entry name" value="HTHTETR"/>
</dbReference>
<dbReference type="Pfam" id="PF00440">
    <property type="entry name" value="TetR_N"/>
    <property type="match status" value="1"/>
</dbReference>
<dbReference type="InterPro" id="IPR009057">
    <property type="entry name" value="Homeodomain-like_sf"/>
</dbReference>
<dbReference type="AlphaFoldDB" id="A4SVS7"/>
<keyword evidence="7" id="KW-1185">Reference proteome</keyword>
<dbReference type="InterPro" id="IPR001647">
    <property type="entry name" value="HTH_TetR"/>
</dbReference>
<feature type="domain" description="HTH tetR-type" evidence="5">
    <location>
        <begin position="23"/>
        <end position="83"/>
    </location>
</feature>
<evidence type="ECO:0000256" key="2">
    <source>
        <dbReference type="ARBA" id="ARBA00023125"/>
    </source>
</evidence>
<dbReference type="KEGG" id="pnu:Pnuc_0371"/>
<protein>
    <submittedName>
        <fullName evidence="6">Transcriptional regulator, TetR family</fullName>
    </submittedName>
</protein>
<evidence type="ECO:0000313" key="7">
    <source>
        <dbReference type="Proteomes" id="UP000000231"/>
    </source>
</evidence>
<evidence type="ECO:0000259" key="5">
    <source>
        <dbReference type="PROSITE" id="PS50977"/>
    </source>
</evidence>
<evidence type="ECO:0000313" key="6">
    <source>
        <dbReference type="EMBL" id="ABP33591.1"/>
    </source>
</evidence>
<accession>A4SVS7</accession>
<dbReference type="InterPro" id="IPR050109">
    <property type="entry name" value="HTH-type_TetR-like_transc_reg"/>
</dbReference>
<keyword evidence="3" id="KW-0804">Transcription</keyword>
<dbReference type="HOGENOM" id="CLU_069356_40_2_4"/>
<keyword evidence="1" id="KW-0805">Transcription regulation</keyword>
<dbReference type="EMBL" id="CP000655">
    <property type="protein sequence ID" value="ABP33591.1"/>
    <property type="molecule type" value="Genomic_DNA"/>
</dbReference>
<sequence length="227" mass="25595">MYNFGMNQAAATARDLRQQALADAKRSHILNAATSVFIEFGLEAVSMREIAKRAGYTAGAIYSYFANKEEIYGALLAESLERLNAFVSEAERAISLNEDTGSSNDFLVLQKSVLAFYQFYRDNPRDLDLGFYLFQGLKPRGLTNEWDSQLNARLRDAMRPQEIALSKLGFSKNEIDTEVTAIFAHIVGVLLLNHTGRIRMFGKSADELIKHYLDNLALRIPKMTKQK</sequence>
<dbReference type="eggNOG" id="COG1309">
    <property type="taxonomic scope" value="Bacteria"/>
</dbReference>
<dbReference type="PANTHER" id="PTHR30055:SF234">
    <property type="entry name" value="HTH-TYPE TRANSCRIPTIONAL REGULATOR BETI"/>
    <property type="match status" value="1"/>
</dbReference>